<name>A0A3A4QXA6_9BACT</name>
<dbReference type="InterPro" id="IPR033875">
    <property type="entry name" value="FlhG"/>
</dbReference>
<keyword evidence="1 3" id="KW-0547">Nucleotide-binding</keyword>
<dbReference type="Proteomes" id="UP000266426">
    <property type="component" value="Unassembled WGS sequence"/>
</dbReference>
<evidence type="ECO:0000313" key="5">
    <source>
        <dbReference type="EMBL" id="RJP58525.1"/>
    </source>
</evidence>
<dbReference type="PANTHER" id="PTHR43384:SF4">
    <property type="entry name" value="CELLULOSE BIOSYNTHESIS PROTEIN BCSQ-RELATED"/>
    <property type="match status" value="1"/>
</dbReference>
<dbReference type="Pfam" id="PF13614">
    <property type="entry name" value="AAA_31"/>
    <property type="match status" value="1"/>
</dbReference>
<dbReference type="GO" id="GO:0005829">
    <property type="term" value="C:cytosol"/>
    <property type="evidence" value="ECO:0007669"/>
    <property type="project" value="TreeGrafter"/>
</dbReference>
<gene>
    <name evidence="5" type="ORF">C4541_07775</name>
</gene>
<dbReference type="CDD" id="cd02038">
    <property type="entry name" value="FlhG-like"/>
    <property type="match status" value="1"/>
</dbReference>
<dbReference type="AlphaFoldDB" id="A0A3A4QXA6"/>
<accession>A0A3A4QXA6</accession>
<evidence type="ECO:0000259" key="4">
    <source>
        <dbReference type="Pfam" id="PF13614"/>
    </source>
</evidence>
<protein>
    <submittedName>
        <fullName evidence="5">MinD/ParA family protein</fullName>
    </submittedName>
</protein>
<evidence type="ECO:0000256" key="2">
    <source>
        <dbReference type="ARBA" id="ARBA00022840"/>
    </source>
</evidence>
<dbReference type="PANTHER" id="PTHR43384">
    <property type="entry name" value="SEPTUM SITE-DETERMINING PROTEIN MIND HOMOLOG, CHLOROPLASTIC-RELATED"/>
    <property type="match status" value="1"/>
</dbReference>
<dbReference type="GO" id="GO:0009898">
    <property type="term" value="C:cytoplasmic side of plasma membrane"/>
    <property type="evidence" value="ECO:0007669"/>
    <property type="project" value="TreeGrafter"/>
</dbReference>
<evidence type="ECO:0000256" key="1">
    <source>
        <dbReference type="ARBA" id="ARBA00022741"/>
    </source>
</evidence>
<dbReference type="InterPro" id="IPR025501">
    <property type="entry name" value="MinD_FleN"/>
</dbReference>
<dbReference type="EMBL" id="QZJZ01000065">
    <property type="protein sequence ID" value="RJP58525.1"/>
    <property type="molecule type" value="Genomic_DNA"/>
</dbReference>
<dbReference type="GO" id="GO:0016887">
    <property type="term" value="F:ATP hydrolysis activity"/>
    <property type="evidence" value="ECO:0007669"/>
    <property type="project" value="TreeGrafter"/>
</dbReference>
<evidence type="ECO:0000256" key="3">
    <source>
        <dbReference type="PIRSR" id="PIRSR003092-1"/>
    </source>
</evidence>
<dbReference type="SUPFAM" id="SSF52540">
    <property type="entry name" value="P-loop containing nucleoside triphosphate hydrolases"/>
    <property type="match status" value="1"/>
</dbReference>
<reference evidence="5 6" key="1">
    <citation type="journal article" date="2017" name="ISME J.">
        <title>Energy and carbon metabolisms in a deep terrestrial subsurface fluid microbial community.</title>
        <authorList>
            <person name="Momper L."/>
            <person name="Jungbluth S.P."/>
            <person name="Lee M.D."/>
            <person name="Amend J.P."/>
        </authorList>
    </citation>
    <scope>NUCLEOTIDE SEQUENCE [LARGE SCALE GENOMIC DNA]</scope>
    <source>
        <strain evidence="5">SURF_26</strain>
    </source>
</reference>
<dbReference type="PIRSF" id="PIRSF003092">
    <property type="entry name" value="MinD"/>
    <property type="match status" value="1"/>
</dbReference>
<feature type="binding site" evidence="3">
    <location>
        <begin position="30"/>
        <end position="37"/>
    </location>
    <ligand>
        <name>ATP</name>
        <dbReference type="ChEBI" id="CHEBI:30616"/>
    </ligand>
</feature>
<proteinExistence type="predicted"/>
<dbReference type="InterPro" id="IPR027417">
    <property type="entry name" value="P-loop_NTPase"/>
</dbReference>
<organism evidence="5 6">
    <name type="scientific">Candidatus Auribacter fodinae</name>
    <dbReference type="NCBI Taxonomy" id="2093366"/>
    <lineage>
        <taxon>Bacteria</taxon>
        <taxon>Pseudomonadati</taxon>
        <taxon>Candidatus Auribacterota</taxon>
        <taxon>Candidatus Auribacteria</taxon>
        <taxon>Candidatus Auribacterales</taxon>
        <taxon>Candidatus Auribacteraceae</taxon>
        <taxon>Candidatus Auribacter</taxon>
    </lineage>
</organism>
<dbReference type="GO" id="GO:0051782">
    <property type="term" value="P:negative regulation of cell division"/>
    <property type="evidence" value="ECO:0007669"/>
    <property type="project" value="TreeGrafter"/>
</dbReference>
<feature type="domain" description="AAA" evidence="4">
    <location>
        <begin position="22"/>
        <end position="178"/>
    </location>
</feature>
<dbReference type="InterPro" id="IPR025669">
    <property type="entry name" value="AAA_dom"/>
</dbReference>
<dbReference type="Gene3D" id="3.40.50.300">
    <property type="entry name" value="P-loop containing nucleotide triphosphate hydrolases"/>
    <property type="match status" value="1"/>
</dbReference>
<keyword evidence="2 3" id="KW-0067">ATP-binding</keyword>
<comment type="caution">
    <text evidence="5">The sequence shown here is derived from an EMBL/GenBank/DDBJ whole genome shotgun (WGS) entry which is preliminary data.</text>
</comment>
<sequence>MNDQASQLRNLVKGTRHAKKVRTIALSSGKGGVGKTSICVNLAFTLASMRKRVLIFDADMGLANIDVLLGIHPAFNLSHVIQGSKPLHEIIASLHGGVKLIPGASGAQFMSELSMEERKSIIQAFAEFNDSVDYLLIDTAAGITKNVTDFIIAAGELIVVATPDPTSITDAYALMKVVLRSTPDLKVSVFINQVTSLREAQEVDEKLQLVTQRFLGKTVKSIGFMQKDSIVVHAIRKQEPFVLYDERCQPSASMRLLASRLCQSTVEEGNTLVEFAEKLTGAELE</sequence>
<evidence type="ECO:0000313" key="6">
    <source>
        <dbReference type="Proteomes" id="UP000266426"/>
    </source>
</evidence>
<dbReference type="InterPro" id="IPR050625">
    <property type="entry name" value="ParA/MinD_ATPase"/>
</dbReference>
<dbReference type="GO" id="GO:0005524">
    <property type="term" value="F:ATP binding"/>
    <property type="evidence" value="ECO:0007669"/>
    <property type="project" value="UniProtKB-KW"/>
</dbReference>